<keyword evidence="7" id="KW-0010">Activator</keyword>
<evidence type="ECO:0000256" key="3">
    <source>
        <dbReference type="ARBA" id="ARBA00011629"/>
    </source>
</evidence>
<comment type="subcellular location">
    <subcellularLocation>
        <location evidence="1">Nucleus</location>
    </subcellularLocation>
</comment>
<keyword evidence="9" id="KW-0539">Nucleus</keyword>
<evidence type="ECO:0000256" key="4">
    <source>
        <dbReference type="ARBA" id="ARBA00019622"/>
    </source>
</evidence>
<dbReference type="Proteomes" id="UP000789901">
    <property type="component" value="Unassembled WGS sequence"/>
</dbReference>
<comment type="caution">
    <text evidence="13">The sequence shown here is derived from an EMBL/GenBank/DDBJ whole genome shotgun (WGS) entry which is preliminary data.</text>
</comment>
<evidence type="ECO:0000256" key="2">
    <source>
        <dbReference type="ARBA" id="ARBA00010289"/>
    </source>
</evidence>
<dbReference type="Pfam" id="PF25326">
    <property type="entry name" value="ARM_SRB8"/>
    <property type="match status" value="1"/>
</dbReference>
<evidence type="ECO:0000256" key="5">
    <source>
        <dbReference type="ARBA" id="ARBA00022491"/>
    </source>
</evidence>
<dbReference type="EMBL" id="CAJVQB010000460">
    <property type="protein sequence ID" value="CAG8490534.1"/>
    <property type="molecule type" value="Genomic_DNA"/>
</dbReference>
<evidence type="ECO:0000256" key="8">
    <source>
        <dbReference type="ARBA" id="ARBA00023163"/>
    </source>
</evidence>
<evidence type="ECO:0000256" key="9">
    <source>
        <dbReference type="ARBA" id="ARBA00023242"/>
    </source>
</evidence>
<comment type="function">
    <text evidence="10">Component of the SRB8-11 complex. The SRB8-11 complex is a regulatory module of the Mediator complex which is itself involved in regulation of basal and activated RNA polymerase II-dependent transcription. The SRB8-11 complex may be involved in the transcriptional repression of a subset of genes regulated by Mediator. It may inhibit the association of the Mediator complex with RNA polymerase II to form the holoenzyme complex.</text>
</comment>
<evidence type="ECO:0000313" key="14">
    <source>
        <dbReference type="Proteomes" id="UP000789901"/>
    </source>
</evidence>
<keyword evidence="14" id="KW-1185">Reference proteome</keyword>
<dbReference type="InterPro" id="IPR021990">
    <property type="entry name" value="Mediator_Med12_LCEWAV"/>
</dbReference>
<keyword evidence="8" id="KW-0804">Transcription</keyword>
<dbReference type="PANTHER" id="PTHR46567:SF1">
    <property type="entry name" value="MEDIATOR OF RNA POLYMERASE II TRANSCRIPTION SUBUNIT 12"/>
    <property type="match status" value="1"/>
</dbReference>
<evidence type="ECO:0000259" key="12">
    <source>
        <dbReference type="SMART" id="SM01281"/>
    </source>
</evidence>
<sequence>MAQQLLPYKLQPPKNLSALHKTSVELGYPDFYPPKPGQDEDLMTEHNVQNGFTGALFVELESISAQDMMLDEIRDPKGLENLGEFMTDIMKRKHEINTFEESSPYTVPQIVWVTIESRDEWLRRLAGNSPLKELAENVPRVVEGTQLLELVTQHRVPLARATWFTKIVGINLINSRTTHQETSHNATQEYTKNWNQTFHTFIKNQSREYDPDNILLAKWQFDDGLLDQRILRSTLDNLDQADHLNTVIWLWFVQQFLEEFQQCEVISIADNTLDIPTPSNYSKARYCRQDVEEYVASTPDMFVFPVCWNTYKDLLRCVFVEDNSIKTDTVIPKNMKRQMERYYELIRARNEVFDKEKPDMIGKRNAQELQQSRIIQAGILDKIGFHADYQSIAAEYFRTNSKFPMLEREASTHINWLCYWAVNKHRAGDYRVYSVSTILDLWKNSMTKAEEKLQRQTTIQNSLMDFLDIYPLGCNGICEDDVAGLFGELIRNGHFSHQRYLQRLVARGDMLHEKKETDDTSDEKEYESMVMMVKDKLPYLFSRTENELDSPTVDNPVTDMHLALNFDRETTEFMRNATKFCQIKVIQTWLLPQVKSFVQNTPIGPHNWRNPTQPGSSLLNARQFSTIVKVIELAKDYNSLLDLLLWVLENSTEKCLFQSIIDTLKRHKMVWDAMGKSDQVLDALMKKSDQLRDKRQTEICIVKYLINSTHDSVNAKRGKLEQDLQSQMKSQLSQAVSNHYSRFEEYNSMKPFLSRVRTSNDSRLFQSDVDAVYKMVESYINIIIQYSHNYADGNFTEGRIVIGIFGDLFRDICDRTADGLDLVFEKWIKSLSRTDEDNIFGNENTLLLIFFMMLVVRHLVCMKIIIEHLCDKNLKRLVEKLSNQKQMDPKEAVECKNLVKLLRLLLLQDGDNPSIQLPLSTTEIQVLKSHCEALSHNNDFVIILSNIFQRLAIIECLTDSKGQLIDALIQLRVDFSRIEWFRQLCIINNESVYERFVKGKRLSNNKEVEKRIINIVQTALGDDVAKSSQMTSVYIKYLKTIFSQISLWNIKKSRIEFWLCMDQIMLIDSVIPRSSSLPTIKDEDDKVANFGEFPKNGSLKNAVIDWFWEELILKGEIDCGFLSNVIKGIREDVSIELFEKGLCILKRCTELISGIEEIFRSLLLPLNVDKKINFCDALLNQIKKIQDDIPHDDTVYVSSIISRVKLLVLGAHVLTSRVTEVVTQTNQGIVRQISEYTLIEKLFVTLVNLLCDSRIHQNGGGFAHFDLILDLVSFLLDEMGKNARAIIVAELKKYKFDNNIPAIWSNRIKRVLPLIFVQETIGEGVKRHKIDPWKMIEGLGEDDDLTSSPIDLSWYNSKVYSRPNKKLKRVGVNNNLQ</sequence>
<dbReference type="InterPro" id="IPR057344">
    <property type="entry name" value="ARM_SRB8"/>
</dbReference>
<evidence type="ECO:0000256" key="6">
    <source>
        <dbReference type="ARBA" id="ARBA00023015"/>
    </source>
</evidence>
<proteinExistence type="inferred from homology"/>
<protein>
    <recommendedName>
        <fullName evidence="4">Mediator of RNA polymerase II transcription subunit 12</fullName>
    </recommendedName>
    <alternativeName>
        <fullName evidence="11">Mediator complex subunit 12</fullName>
    </alternativeName>
</protein>
<evidence type="ECO:0000256" key="1">
    <source>
        <dbReference type="ARBA" id="ARBA00004123"/>
    </source>
</evidence>
<feature type="domain" description="Mediator complex subunit Med12" evidence="12">
    <location>
        <begin position="104"/>
        <end position="166"/>
    </location>
</feature>
<comment type="subunit">
    <text evidence="3">Component of the SRB8-11 complex, which itself associates with the Mediator complex.</text>
</comment>
<accession>A0ABM8W035</accession>
<dbReference type="InterPro" id="IPR019035">
    <property type="entry name" value="Mediator_Med12"/>
</dbReference>
<comment type="similarity">
    <text evidence="2">Belongs to the Mediator complex subunit 12 family.</text>
</comment>
<dbReference type="Pfam" id="PF09497">
    <property type="entry name" value="Med12"/>
    <property type="match status" value="1"/>
</dbReference>
<gene>
    <name evidence="13" type="ORF">GMARGA_LOCUS1696</name>
</gene>
<organism evidence="13 14">
    <name type="scientific">Gigaspora margarita</name>
    <dbReference type="NCBI Taxonomy" id="4874"/>
    <lineage>
        <taxon>Eukaryota</taxon>
        <taxon>Fungi</taxon>
        <taxon>Fungi incertae sedis</taxon>
        <taxon>Mucoromycota</taxon>
        <taxon>Glomeromycotina</taxon>
        <taxon>Glomeromycetes</taxon>
        <taxon>Diversisporales</taxon>
        <taxon>Gigasporaceae</taxon>
        <taxon>Gigaspora</taxon>
    </lineage>
</organism>
<dbReference type="Pfam" id="PF12145">
    <property type="entry name" value="Med12-LCEWAV"/>
    <property type="match status" value="1"/>
</dbReference>
<dbReference type="PANTHER" id="PTHR46567">
    <property type="entry name" value="MEDIATOR OF RNA POLYMERASE II TRANSCRIPTION SUBUNIT 12"/>
    <property type="match status" value="1"/>
</dbReference>
<evidence type="ECO:0000256" key="7">
    <source>
        <dbReference type="ARBA" id="ARBA00023159"/>
    </source>
</evidence>
<dbReference type="SMART" id="SM01281">
    <property type="entry name" value="Med12"/>
    <property type="match status" value="1"/>
</dbReference>
<name>A0ABM8W035_GIGMA</name>
<keyword evidence="6" id="KW-0805">Transcription regulation</keyword>
<evidence type="ECO:0000256" key="11">
    <source>
        <dbReference type="ARBA" id="ARBA00032010"/>
    </source>
</evidence>
<evidence type="ECO:0000313" key="13">
    <source>
        <dbReference type="EMBL" id="CAG8490534.1"/>
    </source>
</evidence>
<evidence type="ECO:0000256" key="10">
    <source>
        <dbReference type="ARBA" id="ARBA00025661"/>
    </source>
</evidence>
<keyword evidence="5" id="KW-0678">Repressor</keyword>
<reference evidence="13 14" key="1">
    <citation type="submission" date="2021-06" db="EMBL/GenBank/DDBJ databases">
        <authorList>
            <person name="Kallberg Y."/>
            <person name="Tangrot J."/>
            <person name="Rosling A."/>
        </authorList>
    </citation>
    <scope>NUCLEOTIDE SEQUENCE [LARGE SCALE GENOMIC DNA]</scope>
    <source>
        <strain evidence="13 14">120-4 pot B 10/14</strain>
    </source>
</reference>